<dbReference type="InterPro" id="IPR052156">
    <property type="entry name" value="BCAA_Transport_ATP-bd_LivF"/>
</dbReference>
<evidence type="ECO:0000259" key="6">
    <source>
        <dbReference type="PROSITE" id="PS50893"/>
    </source>
</evidence>
<dbReference type="Gene3D" id="3.40.50.300">
    <property type="entry name" value="P-loop containing nucleotide triphosphate hydrolases"/>
    <property type="match status" value="1"/>
</dbReference>
<sequence>MARLRASGRRASPMLEVSGLRAGYGAVEVLRGLDMQVAAGEIVAVLGANGVGKTTLNKVLSGVLRPSSGEIRFDGTRIGRATPDAIVAAGLIHVPEGRRIFPTMSVRENLELGSYRRGKPRRARNLEHVFDVFPRLRERMGQAAGTLSGGEQQMLAIGRGMMAEPRLLILDEPSLGLSPLLVEEMFTLIRRLNADGLPILLVEQNVVQSLEIASRAYILENGCFALSGSAAEVRDNPELRRAYLGM</sequence>
<dbReference type="GO" id="GO:0015807">
    <property type="term" value="P:L-amino acid transport"/>
    <property type="evidence" value="ECO:0007669"/>
    <property type="project" value="TreeGrafter"/>
</dbReference>
<dbReference type="GO" id="GO:0016887">
    <property type="term" value="F:ATP hydrolysis activity"/>
    <property type="evidence" value="ECO:0007669"/>
    <property type="project" value="InterPro"/>
</dbReference>
<evidence type="ECO:0000313" key="8">
    <source>
        <dbReference type="Proteomes" id="UP000005324"/>
    </source>
</evidence>
<dbReference type="InterPro" id="IPR027417">
    <property type="entry name" value="P-loop_NTPase"/>
</dbReference>
<evidence type="ECO:0000256" key="3">
    <source>
        <dbReference type="ARBA" id="ARBA00022741"/>
    </source>
</evidence>
<dbReference type="HOGENOM" id="CLU_000604_1_2_5"/>
<name>D5RMF4_9PROT</name>
<evidence type="ECO:0000256" key="5">
    <source>
        <dbReference type="ARBA" id="ARBA00022970"/>
    </source>
</evidence>
<dbReference type="PANTHER" id="PTHR43820:SF4">
    <property type="entry name" value="HIGH-AFFINITY BRANCHED-CHAIN AMINO ACID TRANSPORT ATP-BINDING PROTEIN LIVF"/>
    <property type="match status" value="1"/>
</dbReference>
<dbReference type="PROSITE" id="PS00211">
    <property type="entry name" value="ABC_TRANSPORTER_1"/>
    <property type="match status" value="1"/>
</dbReference>
<evidence type="ECO:0000313" key="7">
    <source>
        <dbReference type="EMBL" id="EFH11520.1"/>
    </source>
</evidence>
<dbReference type="GO" id="GO:0015658">
    <property type="term" value="F:branched-chain amino acid transmembrane transporter activity"/>
    <property type="evidence" value="ECO:0007669"/>
    <property type="project" value="TreeGrafter"/>
</dbReference>
<dbReference type="GO" id="GO:0005524">
    <property type="term" value="F:ATP binding"/>
    <property type="evidence" value="ECO:0007669"/>
    <property type="project" value="UniProtKB-KW"/>
</dbReference>
<dbReference type="PROSITE" id="PS50893">
    <property type="entry name" value="ABC_TRANSPORTER_2"/>
    <property type="match status" value="1"/>
</dbReference>
<accession>D5RMF4</accession>
<evidence type="ECO:0000256" key="2">
    <source>
        <dbReference type="ARBA" id="ARBA00022448"/>
    </source>
</evidence>
<dbReference type="PANTHER" id="PTHR43820">
    <property type="entry name" value="HIGH-AFFINITY BRANCHED-CHAIN AMINO ACID TRANSPORT ATP-BINDING PROTEIN LIVF"/>
    <property type="match status" value="1"/>
</dbReference>
<organism evidence="7 8">
    <name type="scientific">Pseudoroseomonas cervicalis ATCC 49957</name>
    <dbReference type="NCBI Taxonomy" id="525371"/>
    <lineage>
        <taxon>Bacteria</taxon>
        <taxon>Pseudomonadati</taxon>
        <taxon>Pseudomonadota</taxon>
        <taxon>Alphaproteobacteria</taxon>
        <taxon>Acetobacterales</taxon>
        <taxon>Roseomonadaceae</taxon>
        <taxon>Roseomonas</taxon>
    </lineage>
</organism>
<keyword evidence="8" id="KW-1185">Reference proteome</keyword>
<keyword evidence="3" id="KW-0547">Nucleotide-binding</keyword>
<proteinExistence type="inferred from homology"/>
<comment type="similarity">
    <text evidence="1">Belongs to the ABC transporter superfamily.</text>
</comment>
<reference evidence="7 8" key="1">
    <citation type="submission" date="2010-04" db="EMBL/GenBank/DDBJ databases">
        <authorList>
            <person name="Qin X."/>
            <person name="Bachman B."/>
            <person name="Battles P."/>
            <person name="Bell A."/>
            <person name="Bess C."/>
            <person name="Bickham C."/>
            <person name="Chaboub L."/>
            <person name="Chen D."/>
            <person name="Coyle M."/>
            <person name="Deiros D.R."/>
            <person name="Dinh H."/>
            <person name="Forbes L."/>
            <person name="Fowler G."/>
            <person name="Francisco L."/>
            <person name="Fu Q."/>
            <person name="Gubbala S."/>
            <person name="Hale W."/>
            <person name="Han Y."/>
            <person name="Hemphill L."/>
            <person name="Highlander S.K."/>
            <person name="Hirani K."/>
            <person name="Hogues M."/>
            <person name="Jackson L."/>
            <person name="Jakkamsetti A."/>
            <person name="Javaid M."/>
            <person name="Jiang H."/>
            <person name="Korchina V."/>
            <person name="Kovar C."/>
            <person name="Lara F."/>
            <person name="Lee S."/>
            <person name="Mata R."/>
            <person name="Mathew T."/>
            <person name="Moen C."/>
            <person name="Morales K."/>
            <person name="Munidasa M."/>
            <person name="Nazareth L."/>
            <person name="Ngo R."/>
            <person name="Nguyen L."/>
            <person name="Okwuonu G."/>
            <person name="Ongeri F."/>
            <person name="Patil S."/>
            <person name="Petrosino J."/>
            <person name="Pham C."/>
            <person name="Pham P."/>
            <person name="Pu L.-L."/>
            <person name="Puazo M."/>
            <person name="Raj R."/>
            <person name="Reid J."/>
            <person name="Rouhana J."/>
            <person name="Saada N."/>
            <person name="Shang Y."/>
            <person name="Simmons D."/>
            <person name="Thornton R."/>
            <person name="Warren J."/>
            <person name="Weissenberger G."/>
            <person name="Zhang J."/>
            <person name="Zhang L."/>
            <person name="Zhou C."/>
            <person name="Zhu D."/>
            <person name="Muzny D."/>
            <person name="Worley K."/>
            <person name="Gibbs R."/>
        </authorList>
    </citation>
    <scope>NUCLEOTIDE SEQUENCE [LARGE SCALE GENOMIC DNA]</scope>
    <source>
        <strain evidence="7 8">ATCC 49957</strain>
    </source>
</reference>
<dbReference type="EC" id="3.6.3.27" evidence="7"/>
<dbReference type="SMART" id="SM00382">
    <property type="entry name" value="AAA"/>
    <property type="match status" value="1"/>
</dbReference>
<dbReference type="Pfam" id="PF00005">
    <property type="entry name" value="ABC_tran"/>
    <property type="match status" value="1"/>
</dbReference>
<keyword evidence="4 7" id="KW-0067">ATP-binding</keyword>
<dbReference type="InterPro" id="IPR003593">
    <property type="entry name" value="AAA+_ATPase"/>
</dbReference>
<dbReference type="SUPFAM" id="SSF52540">
    <property type="entry name" value="P-loop containing nucleoside triphosphate hydrolases"/>
    <property type="match status" value="1"/>
</dbReference>
<keyword evidence="7" id="KW-0378">Hydrolase</keyword>
<keyword evidence="5" id="KW-0029">Amino-acid transport</keyword>
<gene>
    <name evidence="7" type="primary">livF</name>
    <name evidence="7" type="ORF">HMPREF0731_2265</name>
</gene>
<evidence type="ECO:0000256" key="1">
    <source>
        <dbReference type="ARBA" id="ARBA00005417"/>
    </source>
</evidence>
<protein>
    <submittedName>
        <fullName evidence="7">ABC transporter, ATP-binding protein</fullName>
        <ecNumber evidence="7">3.6.3.27</ecNumber>
    </submittedName>
</protein>
<dbReference type="CDD" id="cd03224">
    <property type="entry name" value="ABC_TM1139_LivF_branched"/>
    <property type="match status" value="1"/>
</dbReference>
<keyword evidence="2" id="KW-0813">Transport</keyword>
<dbReference type="EMBL" id="ADVL01000361">
    <property type="protein sequence ID" value="EFH11520.1"/>
    <property type="molecule type" value="Genomic_DNA"/>
</dbReference>
<dbReference type="InterPro" id="IPR003439">
    <property type="entry name" value="ABC_transporter-like_ATP-bd"/>
</dbReference>
<dbReference type="Proteomes" id="UP000005324">
    <property type="component" value="Unassembled WGS sequence"/>
</dbReference>
<dbReference type="InterPro" id="IPR017871">
    <property type="entry name" value="ABC_transporter-like_CS"/>
</dbReference>
<feature type="domain" description="ABC transporter" evidence="6">
    <location>
        <begin position="15"/>
        <end position="246"/>
    </location>
</feature>
<evidence type="ECO:0000256" key="4">
    <source>
        <dbReference type="ARBA" id="ARBA00022840"/>
    </source>
</evidence>
<dbReference type="AlphaFoldDB" id="D5RMF4"/>
<comment type="caution">
    <text evidence="7">The sequence shown here is derived from an EMBL/GenBank/DDBJ whole genome shotgun (WGS) entry which is preliminary data.</text>
</comment>